<protein>
    <recommendedName>
        <fullName evidence="2">Ribosomal eL28/Mak16 domain-containing protein</fullName>
    </recommendedName>
</protein>
<keyword evidence="4" id="KW-1185">Reference proteome</keyword>
<evidence type="ECO:0000256" key="1">
    <source>
        <dbReference type="SAM" id="MobiDB-lite"/>
    </source>
</evidence>
<evidence type="ECO:0000313" key="3">
    <source>
        <dbReference type="EMBL" id="CAK0905030.1"/>
    </source>
</evidence>
<gene>
    <name evidence="3" type="ORF">PCOR1329_LOCUS80885</name>
</gene>
<dbReference type="Gene3D" id="3.60.10.10">
    <property type="entry name" value="Endonuclease/exonuclease/phosphatase"/>
    <property type="match status" value="1"/>
</dbReference>
<evidence type="ECO:0000313" key="4">
    <source>
        <dbReference type="Proteomes" id="UP001189429"/>
    </source>
</evidence>
<accession>A0ABN9XZQ6</accession>
<feature type="domain" description="Ribosomal eL28/Mak16" evidence="2">
    <location>
        <begin position="623"/>
        <end position="749"/>
    </location>
</feature>
<dbReference type="InterPro" id="IPR029004">
    <property type="entry name" value="Ribosomal_eL28/Mak16"/>
</dbReference>
<dbReference type="SUPFAM" id="SSF56219">
    <property type="entry name" value="DNase I-like"/>
    <property type="match status" value="1"/>
</dbReference>
<dbReference type="Pfam" id="PF01778">
    <property type="entry name" value="Ribosomal_L28e"/>
    <property type="match status" value="1"/>
</dbReference>
<sequence length="763" mass="84738">MSGLERKAGELGDAFDSRTQATVKRLKSLEIRMATYESRTPEGSYASSWADEEARQQQRVLEEQISMTKTAGVLNNNANEESKNDSAVIGGLQTVGSIERAKASIENKLWEWYKPQPTDIYSKGEFWGIAFRKAPIKEGGNSAWAKADQGVHERIAEIFSAYAPRSGSEYPERQGFYHDIGEFVQTQSSHGPKLILGDFSASLHDRFDDDAGIIGQHVFQHPGQVVRADANRHPLVEMCKQLKMRLSNAFFSAQQQDLATNYNVGCPVGEPVGRRRHPQIDFILRAQKWLHDVLNVTVRRDMPLSSHHFLLQARVHAKVEKTRADTDGAKADASQLADIKTWQRFTDKLANVLEAFADGAPDRDDVNLAWRQLVDGFHNASEQDRLSADAAQAWKIMLWAHCASSSSVAVWILRSRSPGGATPSSLKSFSRWERGMKNVMVAVVIICDRYRDAFEPLLFLFYQEHFPDAPLPEVVDMSDKVGFVSLKQDFLQAPFDTLENSHQAFASKEQWQEDAPPEEEEAPPEPTPAAPPARVPQLAQCTFQAAPAPAKPAAAPAKPAAAKPRASPQAQPEATTSGPRGVFGRLLGGSSKAAKALARPAPPQQPVQGRKLPRPSGAAPPDLIWECVKHTSSFIRRPDRQILRRPFCADPANMVGLHAFKFSGVAAAEALCVRPTKRGIKEGIELVQSHAERAGEPSFQQRPKSLQVTMGLSKCPRQGLKRLDQEIEAKFYRRGMHGLARLKYLKVQQSFKKKKRSTKSRRS</sequence>
<feature type="region of interest" description="Disordered" evidence="1">
    <location>
        <begin position="504"/>
        <end position="618"/>
    </location>
</feature>
<reference evidence="3" key="1">
    <citation type="submission" date="2023-10" db="EMBL/GenBank/DDBJ databases">
        <authorList>
            <person name="Chen Y."/>
            <person name="Shah S."/>
            <person name="Dougan E. K."/>
            <person name="Thang M."/>
            <person name="Chan C."/>
        </authorList>
    </citation>
    <scope>NUCLEOTIDE SEQUENCE [LARGE SCALE GENOMIC DNA]</scope>
</reference>
<dbReference type="Proteomes" id="UP001189429">
    <property type="component" value="Unassembled WGS sequence"/>
</dbReference>
<name>A0ABN9XZQ6_9DINO</name>
<proteinExistence type="predicted"/>
<feature type="compositionally biased region" description="Low complexity" evidence="1">
    <location>
        <begin position="544"/>
        <end position="572"/>
    </location>
</feature>
<dbReference type="InterPro" id="IPR036691">
    <property type="entry name" value="Endo/exonu/phosph_ase_sf"/>
</dbReference>
<dbReference type="EMBL" id="CAUYUJ010021503">
    <property type="protein sequence ID" value="CAK0905030.1"/>
    <property type="molecule type" value="Genomic_DNA"/>
</dbReference>
<feature type="compositionally biased region" description="Pro residues" evidence="1">
    <location>
        <begin position="524"/>
        <end position="534"/>
    </location>
</feature>
<dbReference type="Gene3D" id="3.30.390.110">
    <property type="match status" value="1"/>
</dbReference>
<comment type="caution">
    <text evidence="3">The sequence shown here is derived from an EMBL/GenBank/DDBJ whole genome shotgun (WGS) entry which is preliminary data.</text>
</comment>
<evidence type="ECO:0000259" key="2">
    <source>
        <dbReference type="Pfam" id="PF01778"/>
    </source>
</evidence>
<organism evidence="3 4">
    <name type="scientific">Prorocentrum cordatum</name>
    <dbReference type="NCBI Taxonomy" id="2364126"/>
    <lineage>
        <taxon>Eukaryota</taxon>
        <taxon>Sar</taxon>
        <taxon>Alveolata</taxon>
        <taxon>Dinophyceae</taxon>
        <taxon>Prorocentrales</taxon>
        <taxon>Prorocentraceae</taxon>
        <taxon>Prorocentrum</taxon>
    </lineage>
</organism>